<protein>
    <recommendedName>
        <fullName evidence="5">VWFA domain-containing protein</fullName>
    </recommendedName>
</protein>
<evidence type="ECO:0000313" key="6">
    <source>
        <dbReference type="EMBL" id="SBT38504.1"/>
    </source>
</evidence>
<dbReference type="SMART" id="SM00327">
    <property type="entry name" value="VWA"/>
    <property type="match status" value="1"/>
</dbReference>
<proteinExistence type="predicted"/>
<feature type="compositionally biased region" description="Basic and acidic residues" evidence="3">
    <location>
        <begin position="631"/>
        <end position="649"/>
    </location>
</feature>
<feature type="compositionally biased region" description="Acidic residues" evidence="3">
    <location>
        <begin position="700"/>
        <end position="729"/>
    </location>
</feature>
<feature type="compositionally biased region" description="Basic and acidic residues" evidence="3">
    <location>
        <begin position="1198"/>
        <end position="1208"/>
    </location>
</feature>
<dbReference type="InterPro" id="IPR002035">
    <property type="entry name" value="VWF_A"/>
</dbReference>
<keyword evidence="7" id="KW-1185">Reference proteome</keyword>
<feature type="region of interest" description="Disordered" evidence="3">
    <location>
        <begin position="1178"/>
        <end position="1217"/>
    </location>
</feature>
<name>A0A1A8Z3U5_PLAOA</name>
<dbReference type="CDD" id="cd01450">
    <property type="entry name" value="vWFA_subfamily_ECM"/>
    <property type="match status" value="1"/>
</dbReference>
<dbReference type="GO" id="GO:0005886">
    <property type="term" value="C:plasma membrane"/>
    <property type="evidence" value="ECO:0007669"/>
    <property type="project" value="UniProtKB-SubCell"/>
</dbReference>
<feature type="chain" id="PRO_5008382379" description="VWFA domain-containing protein" evidence="4">
    <location>
        <begin position="24"/>
        <end position="1531"/>
    </location>
</feature>
<feature type="region of interest" description="Disordered" evidence="3">
    <location>
        <begin position="598"/>
        <end position="756"/>
    </location>
</feature>
<feature type="signal peptide" evidence="4">
    <location>
        <begin position="1"/>
        <end position="23"/>
    </location>
</feature>
<feature type="compositionally biased region" description="Basic residues" evidence="3">
    <location>
        <begin position="599"/>
        <end position="609"/>
    </location>
</feature>
<evidence type="ECO:0000313" key="7">
    <source>
        <dbReference type="Proteomes" id="UP000078555"/>
    </source>
</evidence>
<dbReference type="SUPFAM" id="SSF82895">
    <property type="entry name" value="TSP-1 type 1 repeat"/>
    <property type="match status" value="1"/>
</dbReference>
<sequence>MKCVIPLLPLWGTLFLLICSVYANKSLIKKVTNRGDIDLVLLYDVGLKDNKERYHKEALGNIVQLGKNLLIEDKNNVSLTFITYDNIGVETRAKVSNNRSVISPSDIISSNYDKNPFQYFKNAVLSTELKKQYDRDSLHLKGLNYVGLNHFLNSDDKKNVTKMVIMFINTDGIIPLNDKTDLNIINYIYDEKNITLNIITQVQYMSYCLYIHSIGPNTNELLRCVPKNSYYNKSILSYTLIKFYDDISTNAICSEWTEWSKCSVTCNMGYHFTRRESLDNITNTIEGLYKRKGKNCLEQRSLVIQECYNTSCDHSLDVCDIELDVSILIGDSSNMSQEFWLKYVIQPIRKLIVHFNLSENLVNISLTSFSNKTYSWFDFTNSFSKNRDELLIFLEYWRYNLGGNGKHINNSLRYLYTNVMASNVTRPNAKKVVLIFTAGEVEDNAVEGVPETIAQIKHKYNANVYSICINNTNDSNCRKLSSTGIPGKKTGNSSTGIDKDTISDDNTISVSASDITPNHSFDSANDDTSGDAFGPAFDPAFGPAFDPAFGPAFGPASSSRSGNMGDYSYSFIDVFNLESRLRKIQKDMCSEAYTNITRTSKHGKRKEKPRKISDLPVRTDKMSGDNNSGEVPKDDFDGHDDNQEPEERNFPAVNGDGNHHRDANAGKAENAENGAGAHVGGNDGGDGGGNEGNGNRDNGEAEEEEEGGEEEEEEEEEEEGGEDDDEGDDGNIGGDGDGHGHDHDDDDDDNFINVVDFDHPYGNGHDDHLGFVAEDNDENARDDISCGSAYSAASDDDDGIHCKETFAGIHPSTENTSIKKLNTHKNFPKWKNMLSAYSFREGRGNMGLKKERVILKSVNNLDRIKDGYGGDGEDEASTSKSMLTPTFTHNPMKKYRSAFNVNIFPQEKKRNNTFIHKLLRILFRKKKKYRIKQMDSDSNERVKKFIERIKRLGKGIGESENEYDVAAEDDEGAPKDEDEIEEEFQQLLEEIFKNYYGNNGQHLNDFDSVSNSSFSILGDGEYDQWGSLQGALPHSWFYIDAEEVNRFTGKKLDCNNKIGNSFEDILELEKNDAIMNNSENNMHEGTDEDADEQMNEEDVVEENPTSSDVWLLQEVYFPSDEIDDMVPRRKKRYATLDDRMHKTNEQEEEEEKSILVHNGGDIRCPEQCQCEDNVSVEGALPPGENKPHFSENTLGEPTEERGNVEQERHHKGRGRHRKRNISKFDIISKFQRKMKIEKPSVVSSVVFNMENEEHVVPREGENLSVSEKNTTQPLEEEIVNMNNETYAKKSYAEERDAGENGENGMSAQKEDDHDDKWKAKNLQWEYDLETIRRNHREMKRNKGHSQANGNGSEDDDGEQGYTRVYKYAASCTLAALLFLGGFLYYMNNRNGNKPMEFMNSNEFATSSVVKEEECKDQNIVICDDTSWNKPGRETTFSICAFLFFKSIFKMFNNSTVVLGKGKKEKKKKMGHSARCTHLLWRINGVLSTGFRETRIRVCHPSHGLRQAARLILKKYQVENCSFLTQTSTNKY</sequence>
<feature type="region of interest" description="Disordered" evidence="3">
    <location>
        <begin position="483"/>
        <end position="503"/>
    </location>
</feature>
<feature type="compositionally biased region" description="Polar residues" evidence="3">
    <location>
        <begin position="483"/>
        <end position="496"/>
    </location>
</feature>
<dbReference type="Gene3D" id="2.20.100.10">
    <property type="entry name" value="Thrombospondin type-1 (TSP1) repeat"/>
    <property type="match status" value="1"/>
</dbReference>
<keyword evidence="2" id="KW-0472">Membrane</keyword>
<feature type="compositionally biased region" description="Low complexity" evidence="3">
    <location>
        <begin position="665"/>
        <end position="676"/>
    </location>
</feature>
<dbReference type="InterPro" id="IPR036465">
    <property type="entry name" value="vWFA_dom_sf"/>
</dbReference>
<dbReference type="SMART" id="SM00209">
    <property type="entry name" value="TSP1"/>
    <property type="match status" value="1"/>
</dbReference>
<feature type="region of interest" description="Disordered" evidence="3">
    <location>
        <begin position="508"/>
        <end position="527"/>
    </location>
</feature>
<dbReference type="PROSITE" id="PS50092">
    <property type="entry name" value="TSP1"/>
    <property type="match status" value="1"/>
</dbReference>
<feature type="compositionally biased region" description="Polar residues" evidence="3">
    <location>
        <begin position="878"/>
        <end position="887"/>
    </location>
</feature>
<feature type="region of interest" description="Disordered" evidence="3">
    <location>
        <begin position="868"/>
        <end position="887"/>
    </location>
</feature>
<feature type="compositionally biased region" description="Gly residues" evidence="3">
    <location>
        <begin position="677"/>
        <end position="692"/>
    </location>
</feature>
<keyword evidence="4" id="KW-0732">Signal</keyword>
<dbReference type="SUPFAM" id="SSF53300">
    <property type="entry name" value="vWA-like"/>
    <property type="match status" value="1"/>
</dbReference>
<accession>A0A1A8Z3U5</accession>
<feature type="domain" description="VWFA" evidence="5">
    <location>
        <begin position="324"/>
        <end position="515"/>
    </location>
</feature>
<dbReference type="Pfam" id="PF00090">
    <property type="entry name" value="TSP_1"/>
    <property type="match status" value="1"/>
</dbReference>
<dbReference type="InterPro" id="IPR000884">
    <property type="entry name" value="TSP1_rpt"/>
</dbReference>
<evidence type="ECO:0000259" key="5">
    <source>
        <dbReference type="PROSITE" id="PS50234"/>
    </source>
</evidence>
<dbReference type="Proteomes" id="UP000078555">
    <property type="component" value="Unassembled WGS sequence"/>
</dbReference>
<feature type="compositionally biased region" description="Polar residues" evidence="3">
    <location>
        <begin position="508"/>
        <end position="523"/>
    </location>
</feature>
<keyword evidence="2" id="KW-1003">Cell membrane</keyword>
<dbReference type="InterPro" id="IPR036383">
    <property type="entry name" value="TSP1_rpt_sf"/>
</dbReference>
<gene>
    <name evidence="6" type="ORF">POVWA1_038110</name>
</gene>
<dbReference type="Pfam" id="PF00092">
    <property type="entry name" value="VWA"/>
    <property type="match status" value="1"/>
</dbReference>
<evidence type="ECO:0000256" key="3">
    <source>
        <dbReference type="SAM" id="MobiDB-lite"/>
    </source>
</evidence>
<dbReference type="PROSITE" id="PS50234">
    <property type="entry name" value="VWFA"/>
    <property type="match status" value="1"/>
</dbReference>
<reference evidence="7" key="1">
    <citation type="submission" date="2016-05" db="EMBL/GenBank/DDBJ databases">
        <authorList>
            <person name="Naeem Raeece"/>
        </authorList>
    </citation>
    <scope>NUCLEOTIDE SEQUENCE [LARGE SCALE GENOMIC DNA]</scope>
</reference>
<dbReference type="EMBL" id="FLRD01000108">
    <property type="protein sequence ID" value="SBT38504.1"/>
    <property type="molecule type" value="Genomic_DNA"/>
</dbReference>
<evidence type="ECO:0000256" key="4">
    <source>
        <dbReference type="SAM" id="SignalP"/>
    </source>
</evidence>
<feature type="compositionally biased region" description="Basic and acidic residues" evidence="3">
    <location>
        <begin position="610"/>
        <end position="623"/>
    </location>
</feature>
<evidence type="ECO:0000256" key="1">
    <source>
        <dbReference type="ARBA" id="ARBA00004236"/>
    </source>
</evidence>
<feature type="region of interest" description="Disordered" evidence="3">
    <location>
        <begin position="1337"/>
        <end position="1356"/>
    </location>
</feature>
<comment type="subcellular location">
    <subcellularLocation>
        <location evidence="1">Cell membrane</location>
    </subcellularLocation>
</comment>
<dbReference type="Gene3D" id="3.40.50.410">
    <property type="entry name" value="von Willebrand factor, type A domain"/>
    <property type="match status" value="1"/>
</dbReference>
<organism evidence="6 7">
    <name type="scientific">Plasmodium ovale wallikeri</name>
    <dbReference type="NCBI Taxonomy" id="864142"/>
    <lineage>
        <taxon>Eukaryota</taxon>
        <taxon>Sar</taxon>
        <taxon>Alveolata</taxon>
        <taxon>Apicomplexa</taxon>
        <taxon>Aconoidasida</taxon>
        <taxon>Haemosporida</taxon>
        <taxon>Plasmodiidae</taxon>
        <taxon>Plasmodium</taxon>
        <taxon>Plasmodium (Plasmodium)</taxon>
    </lineage>
</organism>
<evidence type="ECO:0000256" key="2">
    <source>
        <dbReference type="ARBA" id="ARBA00022475"/>
    </source>
</evidence>
<feature type="region of interest" description="Disordered" evidence="3">
    <location>
        <begin position="1294"/>
        <end position="1316"/>
    </location>
</feature>